<evidence type="ECO:0000313" key="1">
    <source>
        <dbReference type="EMBL" id="OIQ91557.1"/>
    </source>
</evidence>
<reference evidence="1" key="1">
    <citation type="submission" date="2016-10" db="EMBL/GenBank/DDBJ databases">
        <title>Sequence of Gallionella enrichment culture.</title>
        <authorList>
            <person name="Poehlein A."/>
            <person name="Muehling M."/>
            <person name="Daniel R."/>
        </authorList>
    </citation>
    <scope>NUCLEOTIDE SEQUENCE</scope>
</reference>
<name>A0A1J5RU33_9ZZZZ</name>
<sequence length="65" mass="7016">MGVSIEIGSLAIFMILRTLSSGISIFSASSAASGSVPVSCRYWREMRLTLLMVSIMCTGMRIVRA</sequence>
<proteinExistence type="predicted"/>
<dbReference type="EMBL" id="MLJW01000255">
    <property type="protein sequence ID" value="OIQ91557.1"/>
    <property type="molecule type" value="Genomic_DNA"/>
</dbReference>
<gene>
    <name evidence="1" type="ORF">GALL_264950</name>
</gene>
<comment type="caution">
    <text evidence="1">The sequence shown here is derived from an EMBL/GenBank/DDBJ whole genome shotgun (WGS) entry which is preliminary data.</text>
</comment>
<dbReference type="AlphaFoldDB" id="A0A1J5RU33"/>
<accession>A0A1J5RU33</accession>
<organism evidence="1">
    <name type="scientific">mine drainage metagenome</name>
    <dbReference type="NCBI Taxonomy" id="410659"/>
    <lineage>
        <taxon>unclassified sequences</taxon>
        <taxon>metagenomes</taxon>
        <taxon>ecological metagenomes</taxon>
    </lineage>
</organism>
<protein>
    <submittedName>
        <fullName evidence="1">Uncharacterized protein</fullName>
    </submittedName>
</protein>